<name>A0A7N0TMD3_KALFE</name>
<evidence type="ECO:0000313" key="2">
    <source>
        <dbReference type="EnsemblPlants" id="Kaladp0040s0214.1.v1.1.CDS.1"/>
    </source>
</evidence>
<feature type="region of interest" description="Disordered" evidence="1">
    <location>
        <begin position="28"/>
        <end position="76"/>
    </location>
</feature>
<proteinExistence type="predicted"/>
<protein>
    <submittedName>
        <fullName evidence="2">Uncharacterized protein</fullName>
    </submittedName>
</protein>
<accession>A0A7N0TMD3</accession>
<evidence type="ECO:0000313" key="3">
    <source>
        <dbReference type="Proteomes" id="UP000594263"/>
    </source>
</evidence>
<dbReference type="EnsemblPlants" id="Kaladp0040s0214.1.v1.1">
    <property type="protein sequence ID" value="Kaladp0040s0214.1.v1.1.CDS.1"/>
    <property type="gene ID" value="Kaladp0040s0214.v1.1"/>
</dbReference>
<reference evidence="2" key="1">
    <citation type="submission" date="2021-01" db="UniProtKB">
        <authorList>
            <consortium name="EnsemblPlants"/>
        </authorList>
    </citation>
    <scope>IDENTIFICATION</scope>
</reference>
<keyword evidence="3" id="KW-1185">Reference proteome</keyword>
<feature type="compositionally biased region" description="Basic and acidic residues" evidence="1">
    <location>
        <begin position="67"/>
        <end position="76"/>
    </location>
</feature>
<dbReference type="Proteomes" id="UP000594263">
    <property type="component" value="Unplaced"/>
</dbReference>
<sequence length="76" mass="8617">MLTGEQQNHRESGRIRYFGRSCLKKKTCHLMKHPPTSHPTRSSDSSAKSRDWVQLSGSSSDIAKLNKLSDRMEAND</sequence>
<organism evidence="2 3">
    <name type="scientific">Kalanchoe fedtschenkoi</name>
    <name type="common">Lavender scallops</name>
    <name type="synonym">South American air plant</name>
    <dbReference type="NCBI Taxonomy" id="63787"/>
    <lineage>
        <taxon>Eukaryota</taxon>
        <taxon>Viridiplantae</taxon>
        <taxon>Streptophyta</taxon>
        <taxon>Embryophyta</taxon>
        <taxon>Tracheophyta</taxon>
        <taxon>Spermatophyta</taxon>
        <taxon>Magnoliopsida</taxon>
        <taxon>eudicotyledons</taxon>
        <taxon>Gunneridae</taxon>
        <taxon>Pentapetalae</taxon>
        <taxon>Saxifragales</taxon>
        <taxon>Crassulaceae</taxon>
        <taxon>Kalanchoe</taxon>
    </lineage>
</organism>
<evidence type="ECO:0000256" key="1">
    <source>
        <dbReference type="SAM" id="MobiDB-lite"/>
    </source>
</evidence>
<dbReference type="Gramene" id="Kaladp0040s0214.1.v1.1">
    <property type="protein sequence ID" value="Kaladp0040s0214.1.v1.1.CDS.1"/>
    <property type="gene ID" value="Kaladp0040s0214.v1.1"/>
</dbReference>
<dbReference type="AlphaFoldDB" id="A0A7N0TMD3"/>